<comment type="caution">
    <text evidence="2">The sequence shown here is derived from an EMBL/GenBank/DDBJ whole genome shotgun (WGS) entry which is preliminary data.</text>
</comment>
<keyword evidence="3" id="KW-1185">Reference proteome</keyword>
<organism evidence="2 3">
    <name type="scientific">Reticulomyxa filosa</name>
    <dbReference type="NCBI Taxonomy" id="46433"/>
    <lineage>
        <taxon>Eukaryota</taxon>
        <taxon>Sar</taxon>
        <taxon>Rhizaria</taxon>
        <taxon>Retaria</taxon>
        <taxon>Foraminifera</taxon>
        <taxon>Monothalamids</taxon>
        <taxon>Reticulomyxidae</taxon>
        <taxon>Reticulomyxa</taxon>
    </lineage>
</organism>
<protein>
    <recommendedName>
        <fullName evidence="1">Aminotransferase class V domain-containing protein</fullName>
    </recommendedName>
</protein>
<dbReference type="EMBL" id="ASPP01007541">
    <property type="protein sequence ID" value="ETO26966.1"/>
    <property type="molecule type" value="Genomic_DNA"/>
</dbReference>
<dbReference type="InterPro" id="IPR000192">
    <property type="entry name" value="Aminotrans_V_dom"/>
</dbReference>
<gene>
    <name evidence="2" type="ORF">RFI_10165</name>
</gene>
<dbReference type="InterPro" id="IPR015421">
    <property type="entry name" value="PyrdxlP-dep_Trfase_major"/>
</dbReference>
<dbReference type="InterPro" id="IPR015424">
    <property type="entry name" value="PyrdxlP-dep_Trfase"/>
</dbReference>
<dbReference type="Pfam" id="PF00266">
    <property type="entry name" value="Aminotran_5"/>
    <property type="match status" value="1"/>
</dbReference>
<proteinExistence type="predicted"/>
<dbReference type="Proteomes" id="UP000023152">
    <property type="component" value="Unassembled WGS sequence"/>
</dbReference>
<evidence type="ECO:0000313" key="2">
    <source>
        <dbReference type="EMBL" id="ETO26966.1"/>
    </source>
</evidence>
<reference evidence="2 3" key="1">
    <citation type="journal article" date="2013" name="Curr. Biol.">
        <title>The Genome of the Foraminiferan Reticulomyxa filosa.</title>
        <authorList>
            <person name="Glockner G."/>
            <person name="Hulsmann N."/>
            <person name="Schleicher M."/>
            <person name="Noegel A.A."/>
            <person name="Eichinger L."/>
            <person name="Gallinger C."/>
            <person name="Pawlowski J."/>
            <person name="Sierra R."/>
            <person name="Euteneuer U."/>
            <person name="Pillet L."/>
            <person name="Moustafa A."/>
            <person name="Platzer M."/>
            <person name="Groth M."/>
            <person name="Szafranski K."/>
            <person name="Schliwa M."/>
        </authorList>
    </citation>
    <scope>NUCLEOTIDE SEQUENCE [LARGE SCALE GENOMIC DNA]</scope>
</reference>
<dbReference type="SUPFAM" id="SSF53383">
    <property type="entry name" value="PLP-dependent transferases"/>
    <property type="match status" value="1"/>
</dbReference>
<dbReference type="Gene3D" id="3.40.640.10">
    <property type="entry name" value="Type I PLP-dependent aspartate aminotransferase-like (Major domain)"/>
    <property type="match status" value="1"/>
</dbReference>
<feature type="domain" description="Aminotransferase class V" evidence="1">
    <location>
        <begin position="37"/>
        <end position="142"/>
    </location>
</feature>
<sequence>MNHKDVKAEDISIVPSVSFGSATIAKNLSEVVKKHWKEKGTRGNVVLLRDQYPSNYYVWKRMQEQLGENVVEIRVVERPSFKDSWTQYVLQCIDSDTILVTIPNVHWSDGSWVGIEEISRVISKKYKPKCHLVLDCTQSMGVVPFPEN</sequence>
<dbReference type="OrthoDB" id="5978656at2759"/>
<evidence type="ECO:0000259" key="1">
    <source>
        <dbReference type="Pfam" id="PF00266"/>
    </source>
</evidence>
<evidence type="ECO:0000313" key="3">
    <source>
        <dbReference type="Proteomes" id="UP000023152"/>
    </source>
</evidence>
<accession>X6NLU8</accession>
<dbReference type="AlphaFoldDB" id="X6NLU8"/>
<name>X6NLU8_RETFI</name>
<feature type="non-terminal residue" evidence="2">
    <location>
        <position position="148"/>
    </location>
</feature>